<comment type="caution">
    <text evidence="1">The sequence shown here is derived from an EMBL/GenBank/DDBJ whole genome shotgun (WGS) entry which is preliminary data.</text>
</comment>
<proteinExistence type="predicted"/>
<accession>A0ABD3IJ70</accession>
<name>A0ABD3IJ70_9MARC</name>
<gene>
    <name evidence="1" type="ORF">R1sor_019591</name>
</gene>
<dbReference type="AlphaFoldDB" id="A0ABD3IJ70"/>
<evidence type="ECO:0000313" key="2">
    <source>
        <dbReference type="Proteomes" id="UP001633002"/>
    </source>
</evidence>
<evidence type="ECO:0000313" key="1">
    <source>
        <dbReference type="EMBL" id="KAL3701569.1"/>
    </source>
</evidence>
<dbReference type="EMBL" id="JBJQOH010000001">
    <property type="protein sequence ID" value="KAL3701569.1"/>
    <property type="molecule type" value="Genomic_DNA"/>
</dbReference>
<reference evidence="1 2" key="1">
    <citation type="submission" date="2024-09" db="EMBL/GenBank/DDBJ databases">
        <title>Chromosome-scale assembly of Riccia sorocarpa.</title>
        <authorList>
            <person name="Paukszto L."/>
        </authorList>
    </citation>
    <scope>NUCLEOTIDE SEQUENCE [LARGE SCALE GENOMIC DNA]</scope>
    <source>
        <strain evidence="1">LP-2024</strain>
        <tissue evidence="1">Aerial parts of the thallus</tissue>
    </source>
</reference>
<keyword evidence="2" id="KW-1185">Reference proteome</keyword>
<dbReference type="Proteomes" id="UP001633002">
    <property type="component" value="Unassembled WGS sequence"/>
</dbReference>
<organism evidence="1 2">
    <name type="scientific">Riccia sorocarpa</name>
    <dbReference type="NCBI Taxonomy" id="122646"/>
    <lineage>
        <taxon>Eukaryota</taxon>
        <taxon>Viridiplantae</taxon>
        <taxon>Streptophyta</taxon>
        <taxon>Embryophyta</taxon>
        <taxon>Marchantiophyta</taxon>
        <taxon>Marchantiopsida</taxon>
        <taxon>Marchantiidae</taxon>
        <taxon>Marchantiales</taxon>
        <taxon>Ricciaceae</taxon>
        <taxon>Riccia</taxon>
    </lineage>
</organism>
<sequence length="252" mass="28947">MSIGASTVRNDHPTAYASIEKRRRNKATFKDSTSGVIAIDSDAAKARDSHQHRSLGWMKFKDMADALNVCQVGRIVEGDDAEWIQLARSFILRSFRRGSHQRECRQWTVQEGLILLALTRVDGSSTLTRILGSWYRARKRLQWDEGIGELGDNLSLLQVEAIFQLSERTGVHRWRLGLALGLLRRAGIHMMGAAMEISRGVGWRCYMLDKGIIPEEEISQRLETFEIWCQKHKVVRKEIWGLEGWRWKEIEG</sequence>
<protein>
    <submittedName>
        <fullName evidence="1">Uncharacterized protein</fullName>
    </submittedName>
</protein>